<dbReference type="Proteomes" id="UP000019478">
    <property type="component" value="Unassembled WGS sequence"/>
</dbReference>
<dbReference type="PANTHER" id="PTHR10039">
    <property type="entry name" value="AMELOGENIN"/>
    <property type="match status" value="1"/>
</dbReference>
<dbReference type="Pfam" id="PF17109">
    <property type="entry name" value="Goodbye"/>
    <property type="match status" value="1"/>
</dbReference>
<evidence type="ECO:0000313" key="5">
    <source>
        <dbReference type="EMBL" id="EXJ85222.1"/>
    </source>
</evidence>
<evidence type="ECO:0000256" key="3">
    <source>
        <dbReference type="SAM" id="MobiDB-lite"/>
    </source>
</evidence>
<proteinExistence type="predicted"/>
<dbReference type="InterPro" id="IPR007111">
    <property type="entry name" value="NACHT_NTPase"/>
</dbReference>
<organism evidence="5 6">
    <name type="scientific">Capronia epimyces CBS 606.96</name>
    <dbReference type="NCBI Taxonomy" id="1182542"/>
    <lineage>
        <taxon>Eukaryota</taxon>
        <taxon>Fungi</taxon>
        <taxon>Dikarya</taxon>
        <taxon>Ascomycota</taxon>
        <taxon>Pezizomycotina</taxon>
        <taxon>Eurotiomycetes</taxon>
        <taxon>Chaetothyriomycetidae</taxon>
        <taxon>Chaetothyriales</taxon>
        <taxon>Herpotrichiellaceae</taxon>
        <taxon>Capronia</taxon>
    </lineage>
</organism>
<gene>
    <name evidence="5" type="ORF">A1O3_05897</name>
</gene>
<accession>W9XXD7</accession>
<dbReference type="SUPFAM" id="SSF52540">
    <property type="entry name" value="P-loop containing nucleoside triphosphate hydrolases"/>
    <property type="match status" value="1"/>
</dbReference>
<sequence length="1456" mass="165382">MSMSTPTSGLEKAIAEYTRRFGQPANYNPNDDLRQAIEAANIDFQKWRQSHESFWNALEACVAPIVLIGGFAQEATGVFAAPASIALGGAISLIQVTFACEKVSQTYDSVEDMFKKLEESLSRWESYTDSRAEVPDRLVKLAPVVASLIIAIIARARILVEEGKMGKFPSRYIRNLVKGGDKETSKLFQDLDDVILFQDHAVADSTFSRLNQSWGKILDVERRLEEILEHQRKEDDRLRLNSFRTESYKQVHEAYQRRVTEMVDSTGSWMQDERVYRDWLAHHQPLLIILGGPGTGKSFLAASTIKLIKEKASADVSVAFFFVKGQDEKSQNIKEILKTVAFDLQQSKPSFRSHLLDAIDDDDRWNADQTWTSLFEGFWKNDLPNGRLVLIIDGLDEASEEQQRILGDILRRSSTSTAMQFGVFGRFTLRTTLRLQQITACIDISAALVRDEFAQYVQREMDLAECVKFASKEKRDGWVDKIITKTQGIFESARQVTVNIQPMEGYAIDLFLEKPLNSLEKITECSLDIIRKEQALEPDVLRALLTWLAYSRRPLNLGEVYEILRAQDGHEHELLLKNLRFKLRPIVECIMFSVDSSNNGSGKISEKTEEKAPDQWTEAELMLTTVSLSHEGIRDYLKGQTASGAGYTHEPESAQVAIVKSCFQMLKQTRSSKLQVDTPRRFLFPMMFLITHLKALNLSSLASEDVRKINDGLAWLLWDDAGKEAFLTAIAVHCTAVCDTLFFDQDVTTTLQESISISPTTSVLRRDESAGFGVISSALQSYYMSVLAFLSWVWLLPLRISFPGINVQGISDKQPQSKPERSSLGKDEWLRKARRSMIHLFEPLRLTAARGWLLSDPISTSGDDARIAAQKLISCVWTLIVLGDMDEQGKFDPDCKASLLHNKSTDGLESHEIQALARRQHLEQTADWFLNLGFTLQRFGHYHEAVEEYQKVLKEDEHCFCAVWRLAQCYTKLGDYNKTHQWTEKLRQIRPGSSPHLEDLSIRLMRLKGDDEGVVEHLRKAYSKDNSNAEKLLDYLRSLDRSGNHMRMIEVLLELAGRDVPSKPYTRLAQLLGNVELAWSWVSKSFASQKGTPDVALLLDAITSSRINIEPTYLQIPWERRFNWFQYAHVNKHLEDAIQIHETLLQRAGTIASKHANGEEDQFIYQSSLIGDLAQLYFEQLTRPEGSSSNMSSAAERLDKLAQQSRSMEDLPLNKYPTGTLLYPWFLYGRYLRQTHPDDESKWKPIFRPYLTRYVPLLETTTVADIGLKILSVTNMLFHAGDDERAVALSILLLKAHHQSSPDHDIGRASQPVRSRSPARLNDVIQWLAPSRKFLSAPMPSPSSPPAAGQLDPNTRSHSKSHTFDSPFLNCGVCSRFGREIDEYFICVICSDASFCGRCKDQRRYLYGATCPESHGKVRIWPIDPTLEDVAVEEGEDGRLRLRQTWLTDLKAEWEI</sequence>
<dbReference type="EMBL" id="AMGY01000004">
    <property type="protein sequence ID" value="EXJ85222.1"/>
    <property type="molecule type" value="Genomic_DNA"/>
</dbReference>
<feature type="region of interest" description="Disordered" evidence="3">
    <location>
        <begin position="1337"/>
        <end position="1363"/>
    </location>
</feature>
<keyword evidence="1" id="KW-0677">Repeat</keyword>
<evidence type="ECO:0000259" key="4">
    <source>
        <dbReference type="PROSITE" id="PS50837"/>
    </source>
</evidence>
<dbReference type="InterPro" id="IPR056884">
    <property type="entry name" value="NPHP3-like_N"/>
</dbReference>
<dbReference type="eggNOG" id="ENOG502SKQS">
    <property type="taxonomic scope" value="Eukaryota"/>
</dbReference>
<name>W9XXD7_9EURO</name>
<evidence type="ECO:0000256" key="1">
    <source>
        <dbReference type="ARBA" id="ARBA00022737"/>
    </source>
</evidence>
<protein>
    <recommendedName>
        <fullName evidence="4">NACHT domain-containing protein</fullName>
    </recommendedName>
</protein>
<dbReference type="PROSITE" id="PS50005">
    <property type="entry name" value="TPR"/>
    <property type="match status" value="1"/>
</dbReference>
<feature type="domain" description="NACHT" evidence="4">
    <location>
        <begin position="285"/>
        <end position="413"/>
    </location>
</feature>
<dbReference type="InterPro" id="IPR011990">
    <property type="entry name" value="TPR-like_helical_dom_sf"/>
</dbReference>
<dbReference type="OrthoDB" id="448455at2759"/>
<dbReference type="Pfam" id="PF24883">
    <property type="entry name" value="NPHP3_N"/>
    <property type="match status" value="1"/>
</dbReference>
<evidence type="ECO:0000313" key="6">
    <source>
        <dbReference type="Proteomes" id="UP000019478"/>
    </source>
</evidence>
<evidence type="ECO:0000256" key="2">
    <source>
        <dbReference type="PROSITE-ProRule" id="PRU00339"/>
    </source>
</evidence>
<dbReference type="InterPro" id="IPR031350">
    <property type="entry name" value="Goodbye_dom"/>
</dbReference>
<dbReference type="InterPro" id="IPR019734">
    <property type="entry name" value="TPR_rpt"/>
</dbReference>
<keyword evidence="2" id="KW-0802">TPR repeat</keyword>
<reference evidence="5 6" key="1">
    <citation type="submission" date="2013-03" db="EMBL/GenBank/DDBJ databases">
        <title>The Genome Sequence of Capronia epimyces CBS 606.96.</title>
        <authorList>
            <consortium name="The Broad Institute Genomics Platform"/>
            <person name="Cuomo C."/>
            <person name="de Hoog S."/>
            <person name="Gorbushina A."/>
            <person name="Walker B."/>
            <person name="Young S.K."/>
            <person name="Zeng Q."/>
            <person name="Gargeya S."/>
            <person name="Fitzgerald M."/>
            <person name="Haas B."/>
            <person name="Abouelleil A."/>
            <person name="Allen A.W."/>
            <person name="Alvarado L."/>
            <person name="Arachchi H.M."/>
            <person name="Berlin A.M."/>
            <person name="Chapman S.B."/>
            <person name="Gainer-Dewar J."/>
            <person name="Goldberg J."/>
            <person name="Griggs A."/>
            <person name="Gujja S."/>
            <person name="Hansen M."/>
            <person name="Howarth C."/>
            <person name="Imamovic A."/>
            <person name="Ireland A."/>
            <person name="Larimer J."/>
            <person name="McCowan C."/>
            <person name="Murphy C."/>
            <person name="Pearson M."/>
            <person name="Poon T.W."/>
            <person name="Priest M."/>
            <person name="Roberts A."/>
            <person name="Saif S."/>
            <person name="Shea T."/>
            <person name="Sisk P."/>
            <person name="Sykes S."/>
            <person name="Wortman J."/>
            <person name="Nusbaum C."/>
            <person name="Birren B."/>
        </authorList>
    </citation>
    <scope>NUCLEOTIDE SEQUENCE [LARGE SCALE GENOMIC DNA]</scope>
    <source>
        <strain evidence="5 6">CBS 606.96</strain>
    </source>
</reference>
<dbReference type="InterPro" id="IPR027417">
    <property type="entry name" value="P-loop_NTPase"/>
</dbReference>
<feature type="repeat" description="TPR" evidence="2">
    <location>
        <begin position="926"/>
        <end position="959"/>
    </location>
</feature>
<comment type="caution">
    <text evidence="5">The sequence shown here is derived from an EMBL/GenBank/DDBJ whole genome shotgun (WGS) entry which is preliminary data.</text>
</comment>
<keyword evidence="6" id="KW-1185">Reference proteome</keyword>
<dbReference type="HOGENOM" id="CLU_001466_4_0_1"/>
<dbReference type="Gene3D" id="1.25.40.10">
    <property type="entry name" value="Tetratricopeptide repeat domain"/>
    <property type="match status" value="1"/>
</dbReference>
<dbReference type="PANTHER" id="PTHR10039:SF17">
    <property type="entry name" value="FUNGAL STAND N-TERMINAL GOODBYE DOMAIN-CONTAINING PROTEIN-RELATED"/>
    <property type="match status" value="1"/>
</dbReference>
<dbReference type="RefSeq" id="XP_007734207.1">
    <property type="nucleotide sequence ID" value="XM_007736017.1"/>
</dbReference>
<dbReference type="Gene3D" id="3.40.50.300">
    <property type="entry name" value="P-loop containing nucleotide triphosphate hydrolases"/>
    <property type="match status" value="1"/>
</dbReference>
<dbReference type="SUPFAM" id="SSF48452">
    <property type="entry name" value="TPR-like"/>
    <property type="match status" value="1"/>
</dbReference>
<dbReference type="PROSITE" id="PS50837">
    <property type="entry name" value="NACHT"/>
    <property type="match status" value="1"/>
</dbReference>
<dbReference type="GeneID" id="19170007"/>